<dbReference type="PANTHER" id="PTHR14593">
    <property type="entry name" value="WD REPEAT-CONTAINING PROTEIN 11"/>
    <property type="match status" value="1"/>
</dbReference>
<dbReference type="PANTHER" id="PTHR14593:SF5">
    <property type="entry name" value="WD REPEAT-CONTAINING PROTEIN 11"/>
    <property type="match status" value="1"/>
</dbReference>
<proteinExistence type="predicted"/>
<dbReference type="EMBL" id="JACASE010000006">
    <property type="protein sequence ID" value="KAF6459739.1"/>
    <property type="molecule type" value="Genomic_DNA"/>
</dbReference>
<sequence>MLPYTVNFKVSVRTLTGALNAHNKAAVDWGWQGLIAYGCHSLVVVIDSNTAQTLQGSAPQIPANGSAFRTAFTTIYGPYVSAADHQKHQDVSATACCWYR</sequence>
<dbReference type="InterPro" id="IPR039694">
    <property type="entry name" value="WDR11"/>
</dbReference>
<dbReference type="Proteomes" id="UP000593571">
    <property type="component" value="Unassembled WGS sequence"/>
</dbReference>
<comment type="caution">
    <text evidence="1">The sequence shown here is derived from an EMBL/GenBank/DDBJ whole genome shotgun (WGS) entry which is preliminary data.</text>
</comment>
<dbReference type="GO" id="GO:0005737">
    <property type="term" value="C:cytoplasm"/>
    <property type="evidence" value="ECO:0007669"/>
    <property type="project" value="TreeGrafter"/>
</dbReference>
<dbReference type="AlphaFoldDB" id="A0A7J8GJI1"/>
<reference evidence="1 2" key="1">
    <citation type="journal article" date="2020" name="Nature">
        <title>Six reference-quality genomes reveal evolution of bat adaptations.</title>
        <authorList>
            <person name="Jebb D."/>
            <person name="Huang Z."/>
            <person name="Pippel M."/>
            <person name="Hughes G.M."/>
            <person name="Lavrichenko K."/>
            <person name="Devanna P."/>
            <person name="Winkler S."/>
            <person name="Jermiin L.S."/>
            <person name="Skirmuntt E.C."/>
            <person name="Katzourakis A."/>
            <person name="Burkitt-Gray L."/>
            <person name="Ray D.A."/>
            <person name="Sullivan K.A.M."/>
            <person name="Roscito J.G."/>
            <person name="Kirilenko B.M."/>
            <person name="Davalos L.M."/>
            <person name="Corthals A.P."/>
            <person name="Power M.L."/>
            <person name="Jones G."/>
            <person name="Ransome R.D."/>
            <person name="Dechmann D.K.N."/>
            <person name="Locatelli A.G."/>
            <person name="Puechmaille S.J."/>
            <person name="Fedrigo O."/>
            <person name="Jarvis E.D."/>
            <person name="Hiller M."/>
            <person name="Vernes S.C."/>
            <person name="Myers E.W."/>
            <person name="Teeling E.C."/>
        </authorList>
    </citation>
    <scope>NUCLEOTIDE SEQUENCE [LARGE SCALE GENOMIC DNA]</scope>
    <source>
        <strain evidence="1">MRouAeg1</strain>
        <tissue evidence="1">Muscle</tissue>
    </source>
</reference>
<evidence type="ECO:0000313" key="1">
    <source>
        <dbReference type="EMBL" id="KAF6459739.1"/>
    </source>
</evidence>
<organism evidence="1 2">
    <name type="scientific">Rousettus aegyptiacus</name>
    <name type="common">Egyptian fruit bat</name>
    <name type="synonym">Pteropus aegyptiacus</name>
    <dbReference type="NCBI Taxonomy" id="9407"/>
    <lineage>
        <taxon>Eukaryota</taxon>
        <taxon>Metazoa</taxon>
        <taxon>Chordata</taxon>
        <taxon>Craniata</taxon>
        <taxon>Vertebrata</taxon>
        <taxon>Euteleostomi</taxon>
        <taxon>Mammalia</taxon>
        <taxon>Eutheria</taxon>
        <taxon>Laurasiatheria</taxon>
        <taxon>Chiroptera</taxon>
        <taxon>Yinpterochiroptera</taxon>
        <taxon>Pteropodoidea</taxon>
        <taxon>Pteropodidae</taxon>
        <taxon>Rousettinae</taxon>
        <taxon>Rousettus</taxon>
    </lineage>
</organism>
<evidence type="ECO:0000313" key="2">
    <source>
        <dbReference type="Proteomes" id="UP000593571"/>
    </source>
</evidence>
<gene>
    <name evidence="1" type="ORF">HJG63_020590</name>
</gene>
<protein>
    <submittedName>
        <fullName evidence="1">WD repeat domain 11</fullName>
    </submittedName>
</protein>
<keyword evidence="2" id="KW-1185">Reference proteome</keyword>
<accession>A0A7J8GJI1</accession>
<name>A0A7J8GJI1_ROUAE</name>